<dbReference type="EMBL" id="LK021337">
    <property type="protein sequence ID" value="CDQ42180.1"/>
    <property type="molecule type" value="Genomic_DNA"/>
</dbReference>
<organism evidence="2 3">
    <name type="scientific">Mycolicibacterium neoaurum</name>
    <name type="common">Mycobacterium neoaurum</name>
    <dbReference type="NCBI Taxonomy" id="1795"/>
    <lineage>
        <taxon>Bacteria</taxon>
        <taxon>Bacillati</taxon>
        <taxon>Actinomycetota</taxon>
        <taxon>Actinomycetes</taxon>
        <taxon>Mycobacteriales</taxon>
        <taxon>Mycobacteriaceae</taxon>
        <taxon>Mycolicibacterium</taxon>
    </lineage>
</organism>
<gene>
    <name evidence="2" type="ORF">BN1047_00029</name>
</gene>
<dbReference type="AlphaFoldDB" id="A0AAV2WCD8"/>
<proteinExistence type="predicted"/>
<feature type="compositionally biased region" description="Basic and acidic residues" evidence="1">
    <location>
        <begin position="10"/>
        <end position="33"/>
    </location>
</feature>
<evidence type="ECO:0000256" key="1">
    <source>
        <dbReference type="SAM" id="MobiDB-lite"/>
    </source>
</evidence>
<name>A0AAV2WCD8_MYCNE</name>
<accession>A0AAV2WCD8</accession>
<dbReference type="Proteomes" id="UP000028864">
    <property type="component" value="Unassembled WGS sequence"/>
</dbReference>
<sequence>MAEQQEELEERSKRIDKLDPDVKTGKRDDRAEVGDASTGDTPRRVDNLR</sequence>
<protein>
    <submittedName>
        <fullName evidence="2">Uncharacterized protein</fullName>
    </submittedName>
</protein>
<feature type="region of interest" description="Disordered" evidence="1">
    <location>
        <begin position="1"/>
        <end position="49"/>
    </location>
</feature>
<dbReference type="RefSeq" id="WP_159107589.1">
    <property type="nucleotide sequence ID" value="NZ_LK021337.1"/>
</dbReference>
<reference evidence="2" key="2">
    <citation type="submission" date="2015-09" db="EMBL/GenBank/DDBJ databases">
        <title>Draft genome sequence of Mycobacterium neoaurum DSM 44074.</title>
        <authorList>
            <person name="Croce O."/>
            <person name="Robert C."/>
            <person name="Raoult D."/>
            <person name="Drancourt M."/>
        </authorList>
    </citation>
    <scope>NUCLEOTIDE SEQUENCE</scope>
    <source>
        <strain evidence="2">DSM 44074</strain>
    </source>
</reference>
<evidence type="ECO:0000313" key="2">
    <source>
        <dbReference type="EMBL" id="CDQ42180.1"/>
    </source>
</evidence>
<evidence type="ECO:0000313" key="3">
    <source>
        <dbReference type="Proteomes" id="UP000028864"/>
    </source>
</evidence>
<reference evidence="2" key="1">
    <citation type="submission" date="2014-05" db="EMBL/GenBank/DDBJ databases">
        <authorList>
            <person name="Urmite Genomes"/>
        </authorList>
    </citation>
    <scope>NUCLEOTIDE SEQUENCE</scope>
    <source>
        <strain evidence="2">DSM 44074</strain>
    </source>
</reference>